<feature type="domain" description="HAT C-terminal dimerisation" evidence="2">
    <location>
        <begin position="43"/>
        <end position="79"/>
    </location>
</feature>
<name>A0AAV0WJT8_9HEMI</name>
<evidence type="ECO:0000313" key="3">
    <source>
        <dbReference type="EMBL" id="CAI6355971.1"/>
    </source>
</evidence>
<accession>A0AAV0WJT8</accession>
<proteinExistence type="predicted"/>
<reference evidence="3 4" key="1">
    <citation type="submission" date="2023-01" db="EMBL/GenBank/DDBJ databases">
        <authorList>
            <person name="Whitehead M."/>
        </authorList>
    </citation>
    <scope>NUCLEOTIDE SEQUENCE [LARGE SCALE GENOMIC DNA]</scope>
</reference>
<evidence type="ECO:0000256" key="1">
    <source>
        <dbReference type="SAM" id="Phobius"/>
    </source>
</evidence>
<dbReference type="InterPro" id="IPR008906">
    <property type="entry name" value="HATC_C_dom"/>
</dbReference>
<dbReference type="Proteomes" id="UP001160148">
    <property type="component" value="Unassembled WGS sequence"/>
</dbReference>
<dbReference type="Pfam" id="PF05699">
    <property type="entry name" value="Dimer_Tnp_hAT"/>
    <property type="match status" value="1"/>
</dbReference>
<dbReference type="GO" id="GO:0046983">
    <property type="term" value="F:protein dimerization activity"/>
    <property type="evidence" value="ECO:0007669"/>
    <property type="project" value="InterPro"/>
</dbReference>
<keyword evidence="4" id="KW-1185">Reference proteome</keyword>
<comment type="caution">
    <text evidence="3">The sequence shown here is derived from an EMBL/GenBank/DDBJ whole genome shotgun (WGS) entry which is preliminary data.</text>
</comment>
<gene>
    <name evidence="3" type="ORF">MEUPH1_LOCUS11762</name>
</gene>
<keyword evidence="1" id="KW-0812">Transmembrane</keyword>
<keyword evidence="1" id="KW-0472">Membrane</keyword>
<protein>
    <recommendedName>
        <fullName evidence="2">HAT C-terminal dimerisation domain-containing protein</fullName>
    </recommendedName>
</protein>
<sequence length="81" mass="9260">MKNPIFRDVTKEAINSELDIWCTKWQAHKLEAKNVLENALGALDECHETVFPIIRTIFIIICALHISVASAERSFSTLKIY</sequence>
<dbReference type="EMBL" id="CARXXK010000002">
    <property type="protein sequence ID" value="CAI6355971.1"/>
    <property type="molecule type" value="Genomic_DNA"/>
</dbReference>
<organism evidence="3 4">
    <name type="scientific">Macrosiphum euphorbiae</name>
    <name type="common">potato aphid</name>
    <dbReference type="NCBI Taxonomy" id="13131"/>
    <lineage>
        <taxon>Eukaryota</taxon>
        <taxon>Metazoa</taxon>
        <taxon>Ecdysozoa</taxon>
        <taxon>Arthropoda</taxon>
        <taxon>Hexapoda</taxon>
        <taxon>Insecta</taxon>
        <taxon>Pterygota</taxon>
        <taxon>Neoptera</taxon>
        <taxon>Paraneoptera</taxon>
        <taxon>Hemiptera</taxon>
        <taxon>Sternorrhyncha</taxon>
        <taxon>Aphidomorpha</taxon>
        <taxon>Aphidoidea</taxon>
        <taxon>Aphididae</taxon>
        <taxon>Macrosiphini</taxon>
        <taxon>Macrosiphum</taxon>
    </lineage>
</organism>
<feature type="transmembrane region" description="Helical" evidence="1">
    <location>
        <begin position="50"/>
        <end position="71"/>
    </location>
</feature>
<keyword evidence="1" id="KW-1133">Transmembrane helix</keyword>
<dbReference type="AlphaFoldDB" id="A0AAV0WJT8"/>
<evidence type="ECO:0000259" key="2">
    <source>
        <dbReference type="Pfam" id="PF05699"/>
    </source>
</evidence>
<evidence type="ECO:0000313" key="4">
    <source>
        <dbReference type="Proteomes" id="UP001160148"/>
    </source>
</evidence>